<evidence type="ECO:0000256" key="4">
    <source>
        <dbReference type="ARBA" id="ARBA00022723"/>
    </source>
</evidence>
<evidence type="ECO:0000256" key="2">
    <source>
        <dbReference type="ARBA" id="ARBA00022574"/>
    </source>
</evidence>
<dbReference type="SMART" id="SM00320">
    <property type="entry name" value="WD40"/>
    <property type="match status" value="6"/>
</dbReference>
<evidence type="ECO:0000313" key="12">
    <source>
        <dbReference type="EMBL" id="MDA7426675.1"/>
    </source>
</evidence>
<feature type="chain" id="PRO_5045721892" evidence="10">
    <location>
        <begin position="18"/>
        <end position="425"/>
    </location>
</feature>
<dbReference type="InterPro" id="IPR036909">
    <property type="entry name" value="Cyt_c-like_dom_sf"/>
</dbReference>
<gene>
    <name evidence="12" type="ORF">PFY00_18220</name>
</gene>
<dbReference type="PROSITE" id="PS50082">
    <property type="entry name" value="WD_REPEATS_2"/>
    <property type="match status" value="3"/>
</dbReference>
<evidence type="ECO:0000256" key="10">
    <source>
        <dbReference type="SAM" id="SignalP"/>
    </source>
</evidence>
<keyword evidence="3 9" id="KW-0349">Heme</keyword>
<keyword evidence="13" id="KW-1185">Reference proteome</keyword>
<dbReference type="InterPro" id="IPR011047">
    <property type="entry name" value="Quinoprotein_ADH-like_sf"/>
</dbReference>
<keyword evidence="10" id="KW-0732">Signal</keyword>
<keyword evidence="7 9" id="KW-0408">Iron</keyword>
<proteinExistence type="predicted"/>
<feature type="domain" description="Cytochrome c" evidence="11">
    <location>
        <begin position="322"/>
        <end position="424"/>
    </location>
</feature>
<dbReference type="Gene3D" id="2.130.10.10">
    <property type="entry name" value="YVTN repeat-like/Quinoprotein amine dehydrogenase"/>
    <property type="match status" value="2"/>
</dbReference>
<keyword evidence="6" id="KW-0249">Electron transport</keyword>
<evidence type="ECO:0000256" key="3">
    <source>
        <dbReference type="ARBA" id="ARBA00022617"/>
    </source>
</evidence>
<keyword evidence="1" id="KW-0813">Transport</keyword>
<dbReference type="PANTHER" id="PTHR19848:SF8">
    <property type="entry name" value="F-BOX AND WD REPEAT DOMAIN CONTAINING 7"/>
    <property type="match status" value="1"/>
</dbReference>
<dbReference type="PRINTS" id="PR00604">
    <property type="entry name" value="CYTCHRMECIAB"/>
</dbReference>
<dbReference type="SUPFAM" id="SSF50998">
    <property type="entry name" value="Quinoprotein alcohol dehydrogenase-like"/>
    <property type="match status" value="1"/>
</dbReference>
<dbReference type="Pfam" id="PF00034">
    <property type="entry name" value="Cytochrom_C"/>
    <property type="match status" value="1"/>
</dbReference>
<organism evidence="12 13">
    <name type="scientific">Thalassococcus lentus</name>
    <dbReference type="NCBI Taxonomy" id="1210524"/>
    <lineage>
        <taxon>Bacteria</taxon>
        <taxon>Pseudomonadati</taxon>
        <taxon>Pseudomonadota</taxon>
        <taxon>Alphaproteobacteria</taxon>
        <taxon>Rhodobacterales</taxon>
        <taxon>Roseobacteraceae</taxon>
        <taxon>Thalassococcus</taxon>
    </lineage>
</organism>
<keyword evidence="4 9" id="KW-0479">Metal-binding</keyword>
<sequence>MRGLIAALVLWAAPVLAQEFSTLKGHGGPIMGLAVSPDGQIATASFDNSVGLWDGRTPTWLEGHDAAVTAITFGQQGQLVTGGDDFAILLWDQETGQGARIGQHKGKVTSLALSPDGSFVVSGSWDGSVMIWPLDGSGDPLELPYPGAGVSAVALSENAKDLYVATSQGRLLAYDLTDRGTPNVLARHGFGINRLALGPGWIAYGAVDGGTRVLDLKTGEQIRDFTLDRRPILAMTYHASTQQIAVGDGEGYIMMIDAERWRISHDFRAARRGPVWALAFSTDGAVIHAGGIDDLAYSWPVAALDSFDAEMGQERSFLRDAASMPNGERQFMRKCSICHALDAGPSRKAGPTLHGVFGRNAGSVDGYPYSPILTGSDIVWNDKTIDALFDEGPDHYIPGSKMPMQVIAKPNDRADLIAFLKEATQ</sequence>
<dbReference type="InterPro" id="IPR015943">
    <property type="entry name" value="WD40/YVTN_repeat-like_dom_sf"/>
</dbReference>
<feature type="repeat" description="WD" evidence="8">
    <location>
        <begin position="101"/>
        <end position="132"/>
    </location>
</feature>
<evidence type="ECO:0000256" key="8">
    <source>
        <dbReference type="PROSITE-ProRule" id="PRU00221"/>
    </source>
</evidence>
<dbReference type="CDD" id="cd00200">
    <property type="entry name" value="WD40"/>
    <property type="match status" value="1"/>
</dbReference>
<keyword evidence="2 8" id="KW-0853">WD repeat</keyword>
<comment type="caution">
    <text evidence="12">The sequence shown here is derived from an EMBL/GenBank/DDBJ whole genome shotgun (WGS) entry which is preliminary data.</text>
</comment>
<name>A0ABT4XXH9_9RHOB</name>
<evidence type="ECO:0000256" key="1">
    <source>
        <dbReference type="ARBA" id="ARBA00022448"/>
    </source>
</evidence>
<dbReference type="PROSITE" id="PS51007">
    <property type="entry name" value="CYTC"/>
    <property type="match status" value="1"/>
</dbReference>
<reference evidence="12 13" key="1">
    <citation type="submission" date="2023-01" db="EMBL/GenBank/DDBJ databases">
        <title>Thalassococcus onchidii sp. nov., isolated from a marine invertebrate from the South China Sea.</title>
        <authorList>
            <person name="Xu S."/>
            <person name="Liu Z."/>
            <person name="Xu Y."/>
        </authorList>
    </citation>
    <scope>NUCLEOTIDE SEQUENCE [LARGE SCALE GENOMIC DNA]</scope>
    <source>
        <strain evidence="12 13">KCTC 32084</strain>
    </source>
</reference>
<dbReference type="EMBL" id="JAQIOY010000011">
    <property type="protein sequence ID" value="MDA7426675.1"/>
    <property type="molecule type" value="Genomic_DNA"/>
</dbReference>
<evidence type="ECO:0000256" key="9">
    <source>
        <dbReference type="PROSITE-ProRule" id="PRU00433"/>
    </source>
</evidence>
<dbReference type="RefSeq" id="WP_271434076.1">
    <property type="nucleotide sequence ID" value="NZ_JAQIOY010000011.1"/>
</dbReference>
<dbReference type="PANTHER" id="PTHR19848">
    <property type="entry name" value="WD40 REPEAT PROTEIN"/>
    <property type="match status" value="1"/>
</dbReference>
<dbReference type="SUPFAM" id="SSF46626">
    <property type="entry name" value="Cytochrome c"/>
    <property type="match status" value="1"/>
</dbReference>
<dbReference type="InterPro" id="IPR002327">
    <property type="entry name" value="Cyt_c_1A/1B"/>
</dbReference>
<accession>A0ABT4XXH9</accession>
<feature type="repeat" description="WD" evidence="8">
    <location>
        <begin position="23"/>
        <end position="54"/>
    </location>
</feature>
<dbReference type="InterPro" id="IPR009056">
    <property type="entry name" value="Cyt_c-like_dom"/>
</dbReference>
<evidence type="ECO:0000256" key="5">
    <source>
        <dbReference type="ARBA" id="ARBA00022737"/>
    </source>
</evidence>
<protein>
    <submittedName>
        <fullName evidence="12">C-type cytochrome</fullName>
    </submittedName>
</protein>
<keyword evidence="5" id="KW-0677">Repeat</keyword>
<dbReference type="InterPro" id="IPR001680">
    <property type="entry name" value="WD40_rpt"/>
</dbReference>
<feature type="signal peptide" evidence="10">
    <location>
        <begin position="1"/>
        <end position="17"/>
    </location>
</feature>
<dbReference type="Pfam" id="PF00400">
    <property type="entry name" value="WD40"/>
    <property type="match status" value="3"/>
</dbReference>
<dbReference type="Proteomes" id="UP001210720">
    <property type="component" value="Unassembled WGS sequence"/>
</dbReference>
<feature type="repeat" description="WD" evidence="8">
    <location>
        <begin position="61"/>
        <end position="101"/>
    </location>
</feature>
<evidence type="ECO:0000256" key="6">
    <source>
        <dbReference type="ARBA" id="ARBA00022982"/>
    </source>
</evidence>
<dbReference type="Gene3D" id="1.10.760.10">
    <property type="entry name" value="Cytochrome c-like domain"/>
    <property type="match status" value="1"/>
</dbReference>
<dbReference type="PROSITE" id="PS50294">
    <property type="entry name" value="WD_REPEATS_REGION"/>
    <property type="match status" value="3"/>
</dbReference>
<evidence type="ECO:0000313" key="13">
    <source>
        <dbReference type="Proteomes" id="UP001210720"/>
    </source>
</evidence>
<evidence type="ECO:0000259" key="11">
    <source>
        <dbReference type="PROSITE" id="PS51007"/>
    </source>
</evidence>
<evidence type="ECO:0000256" key="7">
    <source>
        <dbReference type="ARBA" id="ARBA00023004"/>
    </source>
</evidence>